<accession>A0A248UIV3</accession>
<organism evidence="1 2">
    <name type="scientific">Ochrobactrum quorumnocens</name>
    <dbReference type="NCBI Taxonomy" id="271865"/>
    <lineage>
        <taxon>Bacteria</taxon>
        <taxon>Pseudomonadati</taxon>
        <taxon>Pseudomonadota</taxon>
        <taxon>Alphaproteobacteria</taxon>
        <taxon>Hyphomicrobiales</taxon>
        <taxon>Brucellaceae</taxon>
        <taxon>Brucella/Ochrobactrum group</taxon>
        <taxon>Ochrobactrum</taxon>
    </lineage>
</organism>
<dbReference type="AlphaFoldDB" id="A0A248UIV3"/>
<evidence type="ECO:0000313" key="1">
    <source>
        <dbReference type="EMBL" id="ASV86598.1"/>
    </source>
</evidence>
<name>A0A248UIV3_9HYPH</name>
<dbReference type="RefSeq" id="WP_095446592.1">
    <property type="nucleotide sequence ID" value="NZ_CP022604.1"/>
</dbReference>
<evidence type="ECO:0008006" key="3">
    <source>
        <dbReference type="Google" id="ProtNLM"/>
    </source>
</evidence>
<dbReference type="Proteomes" id="UP000215256">
    <property type="component" value="Chromosome 1"/>
</dbReference>
<dbReference type="EMBL" id="CP022604">
    <property type="protein sequence ID" value="ASV86598.1"/>
    <property type="molecule type" value="Genomic_DNA"/>
</dbReference>
<proteinExistence type="predicted"/>
<gene>
    <name evidence="1" type="ORF">CES85_1073</name>
</gene>
<protein>
    <recommendedName>
        <fullName evidence="3">DUF2163 domain-containing protein</fullName>
    </recommendedName>
</protein>
<evidence type="ECO:0000313" key="2">
    <source>
        <dbReference type="Proteomes" id="UP000215256"/>
    </source>
</evidence>
<dbReference type="KEGG" id="och:CES85_1073"/>
<reference evidence="1 2" key="1">
    <citation type="submission" date="2017-07" db="EMBL/GenBank/DDBJ databases">
        <title>Phylogenetic study on the rhizospheric bacterium Ochrobactrum sp. A44.</title>
        <authorList>
            <person name="Krzyzanowska D.M."/>
            <person name="Ossowicki A."/>
            <person name="Rajewska M."/>
            <person name="Maciag T."/>
            <person name="Kaczynski Z."/>
            <person name="Czerwicka M."/>
            <person name="Jafra S."/>
        </authorList>
    </citation>
    <scope>NUCLEOTIDE SEQUENCE [LARGE SCALE GENOMIC DNA]</scope>
    <source>
        <strain evidence="1 2">A44</strain>
    </source>
</reference>
<sequence length="189" mass="21610">MAFPTRLQQLLEEGRIVVRSLGDFHFGTGFWYVWNGSSELVWNGNTYIPNQLIAIEEPPMQMGSEALPITITMPTAADYGITPDKLAEIESVDYKGRSIILYDAYIDPDTRELLHVEPMYRGYIDTIDHVIDGGEMMLKANIETTALENHRDGYRTASHEDQQLISQGDKFFEYASTVKLENFYITPYQ</sequence>
<dbReference type="OrthoDB" id="8440537at2"/>